<evidence type="ECO:0000313" key="2">
    <source>
        <dbReference type="EMBL" id="ADE38782.1"/>
    </source>
</evidence>
<name>D5BR85_PUNMI</name>
<accession>D5BR85</accession>
<dbReference type="OrthoDB" id="9794137at2"/>
<dbReference type="RefSeq" id="WP_013045411.1">
    <property type="nucleotide sequence ID" value="NC_014010.1"/>
</dbReference>
<dbReference type="KEGG" id="apb:SAR116_0539"/>
<protein>
    <recommendedName>
        <fullName evidence="1">NYN domain-containing protein</fullName>
    </recommendedName>
</protein>
<dbReference type="AlphaFoldDB" id="D5BR85"/>
<dbReference type="STRING" id="488538.SAR116_0539"/>
<dbReference type="PANTHER" id="PTHR35458">
    <property type="entry name" value="SLR0755 PROTEIN"/>
    <property type="match status" value="1"/>
</dbReference>
<dbReference type="Proteomes" id="UP000007460">
    <property type="component" value="Chromosome"/>
</dbReference>
<dbReference type="Pfam" id="PF01936">
    <property type="entry name" value="NYN"/>
    <property type="match status" value="1"/>
</dbReference>
<dbReference type="eggNOG" id="COG1432">
    <property type="taxonomic scope" value="Bacteria"/>
</dbReference>
<reference evidence="2 3" key="1">
    <citation type="journal article" date="2010" name="J. Bacteriol.">
        <title>Complete genome sequence of "Candidatus Puniceispirillum marinum" IMCC1322, a representative of the SAR116 clade in the Alphaproteobacteria.</title>
        <authorList>
            <person name="Oh H.M."/>
            <person name="Kwon K.K."/>
            <person name="Kang I."/>
            <person name="Kang S.G."/>
            <person name="Lee J.H."/>
            <person name="Kim S.J."/>
            <person name="Cho J.C."/>
        </authorList>
    </citation>
    <scope>NUCLEOTIDE SEQUENCE [LARGE SCALE GENOMIC DNA]</scope>
    <source>
        <strain evidence="2 3">IMCC1322</strain>
    </source>
</reference>
<proteinExistence type="predicted"/>
<dbReference type="InterPro" id="IPR047140">
    <property type="entry name" value="LabA"/>
</dbReference>
<evidence type="ECO:0000259" key="1">
    <source>
        <dbReference type="Pfam" id="PF01936"/>
    </source>
</evidence>
<dbReference type="HOGENOM" id="CLU_092340_0_0_5"/>
<dbReference type="Gene3D" id="3.40.50.1010">
    <property type="entry name" value="5'-nuclease"/>
    <property type="match status" value="1"/>
</dbReference>
<organism evidence="2 3">
    <name type="scientific">Puniceispirillum marinum (strain IMCC1322)</name>
    <dbReference type="NCBI Taxonomy" id="488538"/>
    <lineage>
        <taxon>Bacteria</taxon>
        <taxon>Pseudomonadati</taxon>
        <taxon>Pseudomonadota</taxon>
        <taxon>Alphaproteobacteria</taxon>
        <taxon>Candidatus Puniceispirillales</taxon>
        <taxon>Candidatus Puniceispirillaceae</taxon>
        <taxon>Candidatus Puniceispirillum</taxon>
    </lineage>
</organism>
<gene>
    <name evidence="2" type="ordered locus">SAR116_0539</name>
</gene>
<dbReference type="GO" id="GO:0004540">
    <property type="term" value="F:RNA nuclease activity"/>
    <property type="evidence" value="ECO:0007669"/>
    <property type="project" value="InterPro"/>
</dbReference>
<feature type="domain" description="NYN" evidence="1">
    <location>
        <begin position="3"/>
        <end position="161"/>
    </location>
</feature>
<dbReference type="EMBL" id="CP001751">
    <property type="protein sequence ID" value="ADE38782.1"/>
    <property type="molecule type" value="Genomic_DNA"/>
</dbReference>
<dbReference type="PANTHER" id="PTHR35458:SF2">
    <property type="entry name" value="SLR0755 PROTEIN"/>
    <property type="match status" value="1"/>
</dbReference>
<keyword evidence="3" id="KW-1185">Reference proteome</keyword>
<evidence type="ECO:0000313" key="3">
    <source>
        <dbReference type="Proteomes" id="UP000007460"/>
    </source>
</evidence>
<sequence length="183" mass="20553">MDKTALFIDGSNFYAAARALNLDIDFARMRTHFAKDTNLIRAYYYTAIPEDQEFSSLRPLVDWLDYNGYAVVSKLTREFIDEETGRRRLKGNMDMELALDMLKLAPHIDHAILFSGDGDFCRLLEDVQALGVRTTVVSTNKTSPPMVADQLRRMADVYIDMADIAADISKSSSKAPAKATNDT</sequence>
<dbReference type="InterPro" id="IPR021139">
    <property type="entry name" value="NYN"/>
</dbReference>
<dbReference type="CDD" id="cd10911">
    <property type="entry name" value="PIN_LabA"/>
    <property type="match status" value="1"/>
</dbReference>